<keyword evidence="2" id="KW-1185">Reference proteome</keyword>
<reference evidence="1 2" key="1">
    <citation type="submission" date="2024-09" db="EMBL/GenBank/DDBJ databases">
        <authorList>
            <person name="Sun Q."/>
            <person name="Mori K."/>
        </authorList>
    </citation>
    <scope>NUCLEOTIDE SEQUENCE [LARGE SCALE GENOMIC DNA]</scope>
    <source>
        <strain evidence="1 2">CECT 8726</strain>
    </source>
</reference>
<evidence type="ECO:0000313" key="2">
    <source>
        <dbReference type="Proteomes" id="UP001589683"/>
    </source>
</evidence>
<accession>A0ABV5JJ92</accession>
<dbReference type="RefSeq" id="WP_213888420.1">
    <property type="nucleotide sequence ID" value="NZ_JAGFNU010000003.1"/>
</dbReference>
<dbReference type="Proteomes" id="UP001589683">
    <property type="component" value="Unassembled WGS sequence"/>
</dbReference>
<sequence length="161" mass="17702">MTGTELGSTPLKNTKHEQICRIAASGDLSRTAIYQKVFGSGRNSAQLAYKVFHRPDVIARVAYLRRERAASLQIDETAHTRDSLVDTLNNTITDLRFLAELCERNGLDSDSANLKTALVSSISKMKSRLDALQSIDEADTRVSALCDAPVVPSLWCQCHHG</sequence>
<proteinExistence type="predicted"/>
<dbReference type="EMBL" id="JBHMEA010000049">
    <property type="protein sequence ID" value="MFB9233515.1"/>
    <property type="molecule type" value="Genomic_DNA"/>
</dbReference>
<name>A0ABV5JJ92_9RHOB</name>
<organism evidence="1 2">
    <name type="scientific">Pseudohalocynthiibacter aestuariivivens</name>
    <dbReference type="NCBI Taxonomy" id="1591409"/>
    <lineage>
        <taxon>Bacteria</taxon>
        <taxon>Pseudomonadati</taxon>
        <taxon>Pseudomonadota</taxon>
        <taxon>Alphaproteobacteria</taxon>
        <taxon>Rhodobacterales</taxon>
        <taxon>Paracoccaceae</taxon>
        <taxon>Pseudohalocynthiibacter</taxon>
    </lineage>
</organism>
<evidence type="ECO:0008006" key="3">
    <source>
        <dbReference type="Google" id="ProtNLM"/>
    </source>
</evidence>
<evidence type="ECO:0000313" key="1">
    <source>
        <dbReference type="EMBL" id="MFB9233515.1"/>
    </source>
</evidence>
<gene>
    <name evidence="1" type="ORF">ACFFUT_17105</name>
</gene>
<protein>
    <recommendedName>
        <fullName evidence="3">Terminase small subunit</fullName>
    </recommendedName>
</protein>
<comment type="caution">
    <text evidence="1">The sequence shown here is derived from an EMBL/GenBank/DDBJ whole genome shotgun (WGS) entry which is preliminary data.</text>
</comment>